<sequence>MEAVRLRTSDRAYLEIREHILDLRLPPGSVVNEQSLATDLGLGRMPVREAIARLANDRFVTVFPRRGTIVTPVTLDDVFAMFQAREAIECGVVHIVARRATDADLAELRRLVTAADRAREGTDHEAFLRDDHAIHTRLVHTVCNALLQAPAERLLLHNLRFWRSYWAARPARQHTMMSHDALLTALEARDPQAAQTAMRAHLVASRQLLQDAF</sequence>
<dbReference type="InterPro" id="IPR036388">
    <property type="entry name" value="WH-like_DNA-bd_sf"/>
</dbReference>
<dbReference type="Gene3D" id="1.10.10.10">
    <property type="entry name" value="Winged helix-like DNA-binding domain superfamily/Winged helix DNA-binding domain"/>
    <property type="match status" value="1"/>
</dbReference>
<keyword evidence="1" id="KW-0805">Transcription regulation</keyword>
<dbReference type="InterPro" id="IPR036390">
    <property type="entry name" value="WH_DNA-bd_sf"/>
</dbReference>
<evidence type="ECO:0000256" key="3">
    <source>
        <dbReference type="ARBA" id="ARBA00023163"/>
    </source>
</evidence>
<dbReference type="SMART" id="SM00895">
    <property type="entry name" value="FCD"/>
    <property type="match status" value="1"/>
</dbReference>
<keyword evidence="6" id="KW-1185">Reference proteome</keyword>
<dbReference type="PANTHER" id="PTHR43537:SF5">
    <property type="entry name" value="UXU OPERON TRANSCRIPTIONAL REGULATOR"/>
    <property type="match status" value="1"/>
</dbReference>
<dbReference type="RefSeq" id="WP_343978155.1">
    <property type="nucleotide sequence ID" value="NZ_BAAAJG010000010.1"/>
</dbReference>
<dbReference type="SUPFAM" id="SSF48008">
    <property type="entry name" value="GntR ligand-binding domain-like"/>
    <property type="match status" value="1"/>
</dbReference>
<dbReference type="PANTHER" id="PTHR43537">
    <property type="entry name" value="TRANSCRIPTIONAL REGULATOR, GNTR FAMILY"/>
    <property type="match status" value="1"/>
</dbReference>
<dbReference type="SMART" id="SM00345">
    <property type="entry name" value="HTH_GNTR"/>
    <property type="match status" value="1"/>
</dbReference>
<accession>A0ABW4FUD5</accession>
<evidence type="ECO:0000256" key="1">
    <source>
        <dbReference type="ARBA" id="ARBA00023015"/>
    </source>
</evidence>
<protein>
    <submittedName>
        <fullName evidence="5">GntR family transcriptional regulator</fullName>
    </submittedName>
</protein>
<keyword evidence="2" id="KW-0238">DNA-binding</keyword>
<evidence type="ECO:0000313" key="5">
    <source>
        <dbReference type="EMBL" id="MFD1532642.1"/>
    </source>
</evidence>
<dbReference type="PROSITE" id="PS50949">
    <property type="entry name" value="HTH_GNTR"/>
    <property type="match status" value="1"/>
</dbReference>
<evidence type="ECO:0000313" key="6">
    <source>
        <dbReference type="Proteomes" id="UP001597145"/>
    </source>
</evidence>
<feature type="domain" description="HTH gntR-type" evidence="4">
    <location>
        <begin position="6"/>
        <end position="73"/>
    </location>
</feature>
<dbReference type="SUPFAM" id="SSF46785">
    <property type="entry name" value="Winged helix' DNA-binding domain"/>
    <property type="match status" value="1"/>
</dbReference>
<name>A0ABW4FUD5_9PSEU</name>
<dbReference type="CDD" id="cd07377">
    <property type="entry name" value="WHTH_GntR"/>
    <property type="match status" value="1"/>
</dbReference>
<dbReference type="Pfam" id="PF07729">
    <property type="entry name" value="FCD"/>
    <property type="match status" value="1"/>
</dbReference>
<dbReference type="InterPro" id="IPR000524">
    <property type="entry name" value="Tscrpt_reg_HTH_GntR"/>
</dbReference>
<gene>
    <name evidence="5" type="ORF">ACFSCY_24760</name>
</gene>
<dbReference type="InterPro" id="IPR008920">
    <property type="entry name" value="TF_FadR/GntR_C"/>
</dbReference>
<organism evidence="5 6">
    <name type="scientific">Pseudonocardia aurantiaca</name>
    <dbReference type="NCBI Taxonomy" id="75290"/>
    <lineage>
        <taxon>Bacteria</taxon>
        <taxon>Bacillati</taxon>
        <taxon>Actinomycetota</taxon>
        <taxon>Actinomycetes</taxon>
        <taxon>Pseudonocardiales</taxon>
        <taxon>Pseudonocardiaceae</taxon>
        <taxon>Pseudonocardia</taxon>
    </lineage>
</organism>
<dbReference type="InterPro" id="IPR011711">
    <property type="entry name" value="GntR_C"/>
</dbReference>
<keyword evidence="3" id="KW-0804">Transcription</keyword>
<dbReference type="Gene3D" id="1.20.120.530">
    <property type="entry name" value="GntR ligand-binding domain-like"/>
    <property type="match status" value="1"/>
</dbReference>
<dbReference type="Pfam" id="PF00392">
    <property type="entry name" value="GntR"/>
    <property type="match status" value="1"/>
</dbReference>
<evidence type="ECO:0000256" key="2">
    <source>
        <dbReference type="ARBA" id="ARBA00023125"/>
    </source>
</evidence>
<proteinExistence type="predicted"/>
<dbReference type="Proteomes" id="UP001597145">
    <property type="component" value="Unassembled WGS sequence"/>
</dbReference>
<evidence type="ECO:0000259" key="4">
    <source>
        <dbReference type="PROSITE" id="PS50949"/>
    </source>
</evidence>
<dbReference type="EMBL" id="JBHUCP010000019">
    <property type="protein sequence ID" value="MFD1532642.1"/>
    <property type="molecule type" value="Genomic_DNA"/>
</dbReference>
<reference evidence="6" key="1">
    <citation type="journal article" date="2019" name="Int. J. Syst. Evol. Microbiol.">
        <title>The Global Catalogue of Microorganisms (GCM) 10K type strain sequencing project: providing services to taxonomists for standard genome sequencing and annotation.</title>
        <authorList>
            <consortium name="The Broad Institute Genomics Platform"/>
            <consortium name="The Broad Institute Genome Sequencing Center for Infectious Disease"/>
            <person name="Wu L."/>
            <person name="Ma J."/>
        </authorList>
    </citation>
    <scope>NUCLEOTIDE SEQUENCE [LARGE SCALE GENOMIC DNA]</scope>
    <source>
        <strain evidence="6">JCM 12165</strain>
    </source>
</reference>
<comment type="caution">
    <text evidence="5">The sequence shown here is derived from an EMBL/GenBank/DDBJ whole genome shotgun (WGS) entry which is preliminary data.</text>
</comment>